<evidence type="ECO:0000256" key="2">
    <source>
        <dbReference type="ARBA" id="ARBA00023125"/>
    </source>
</evidence>
<dbReference type="Pfam" id="PF00196">
    <property type="entry name" value="GerE"/>
    <property type="match status" value="1"/>
</dbReference>
<evidence type="ECO:0000259" key="4">
    <source>
        <dbReference type="PROSITE" id="PS50043"/>
    </source>
</evidence>
<dbReference type="InterPro" id="IPR001789">
    <property type="entry name" value="Sig_transdc_resp-reg_receiver"/>
</dbReference>
<dbReference type="Gene3D" id="3.40.50.2300">
    <property type="match status" value="1"/>
</dbReference>
<dbReference type="PRINTS" id="PR00038">
    <property type="entry name" value="HTHLUXR"/>
</dbReference>
<feature type="domain" description="HTH luxR-type" evidence="4">
    <location>
        <begin position="144"/>
        <end position="209"/>
    </location>
</feature>
<dbReference type="SUPFAM" id="SSF52172">
    <property type="entry name" value="CheY-like"/>
    <property type="match status" value="1"/>
</dbReference>
<evidence type="ECO:0000256" key="3">
    <source>
        <dbReference type="PROSITE-ProRule" id="PRU00169"/>
    </source>
</evidence>
<reference evidence="6 7" key="1">
    <citation type="submission" date="2019-03" db="EMBL/GenBank/DDBJ databases">
        <title>Genome sequence of Thiobacillaceae bacterium LSR1, a sulfur-oxidizing bacterium isolated from freshwater sediment.</title>
        <authorList>
            <person name="Li S."/>
        </authorList>
    </citation>
    <scope>NUCLEOTIDE SEQUENCE [LARGE SCALE GENOMIC DNA]</scope>
    <source>
        <strain evidence="6 7">LSR1</strain>
    </source>
</reference>
<dbReference type="PANTHER" id="PTHR45566">
    <property type="entry name" value="HTH-TYPE TRANSCRIPTIONAL REGULATOR YHJB-RELATED"/>
    <property type="match status" value="1"/>
</dbReference>
<dbReference type="InterPro" id="IPR000792">
    <property type="entry name" value="Tscrpt_reg_LuxR_C"/>
</dbReference>
<dbReference type="AlphaFoldDB" id="A0A4R1BD26"/>
<dbReference type="Pfam" id="PF00072">
    <property type="entry name" value="Response_reg"/>
    <property type="match status" value="1"/>
</dbReference>
<dbReference type="InterPro" id="IPR016032">
    <property type="entry name" value="Sig_transdc_resp-reg_C-effctor"/>
</dbReference>
<dbReference type="GO" id="GO:0003677">
    <property type="term" value="F:DNA binding"/>
    <property type="evidence" value="ECO:0007669"/>
    <property type="project" value="UniProtKB-KW"/>
</dbReference>
<dbReference type="InterPro" id="IPR051015">
    <property type="entry name" value="EvgA-like"/>
</dbReference>
<dbReference type="OrthoDB" id="3623000at2"/>
<name>A0A4R1BD26_9PROT</name>
<dbReference type="SMART" id="SM00448">
    <property type="entry name" value="REC"/>
    <property type="match status" value="1"/>
</dbReference>
<keyword evidence="2" id="KW-0238">DNA-binding</keyword>
<proteinExistence type="predicted"/>
<evidence type="ECO:0000259" key="5">
    <source>
        <dbReference type="PROSITE" id="PS50110"/>
    </source>
</evidence>
<accession>A0A4R1BD26</accession>
<dbReference type="CDD" id="cd17535">
    <property type="entry name" value="REC_NarL-like"/>
    <property type="match status" value="1"/>
</dbReference>
<evidence type="ECO:0000256" key="1">
    <source>
        <dbReference type="ARBA" id="ARBA00022553"/>
    </source>
</evidence>
<comment type="caution">
    <text evidence="6">The sequence shown here is derived from an EMBL/GenBank/DDBJ whole genome shotgun (WGS) entry which is preliminary data.</text>
</comment>
<dbReference type="GO" id="GO:0000160">
    <property type="term" value="P:phosphorelay signal transduction system"/>
    <property type="evidence" value="ECO:0007669"/>
    <property type="project" value="InterPro"/>
</dbReference>
<organism evidence="6 7">
    <name type="scientific">Parasulfuritortus cantonensis</name>
    <dbReference type="NCBI Taxonomy" id="2528202"/>
    <lineage>
        <taxon>Bacteria</taxon>
        <taxon>Pseudomonadati</taxon>
        <taxon>Pseudomonadota</taxon>
        <taxon>Betaproteobacteria</taxon>
        <taxon>Nitrosomonadales</taxon>
        <taxon>Thiobacillaceae</taxon>
        <taxon>Parasulfuritortus</taxon>
    </lineage>
</organism>
<evidence type="ECO:0000313" key="7">
    <source>
        <dbReference type="Proteomes" id="UP000295443"/>
    </source>
</evidence>
<sequence length="214" mass="23334">MRILFADDHPLFREGVKPVLLKLAPDVEIIEAKDYPAAFEAARQHQDIDLALLDLYMPGMPGIDGIARFRASFPHLPVAVLSAADERENIQRLLGDGVLGYISKASPSDVILNALKLMLAGGVYVPPSLLDDARDGGTRPIAPEAGRHEALTRRQVEVLRELAKGLNNRQIAHNLNVTEGTVKIHLATIFRVLNVNSRTEALLLAQKMGLGGKD</sequence>
<dbReference type="SUPFAM" id="SSF46894">
    <property type="entry name" value="C-terminal effector domain of the bipartite response regulators"/>
    <property type="match status" value="1"/>
</dbReference>
<feature type="domain" description="Response regulatory" evidence="5">
    <location>
        <begin position="2"/>
        <end position="119"/>
    </location>
</feature>
<feature type="modified residue" description="4-aspartylphosphate" evidence="3">
    <location>
        <position position="54"/>
    </location>
</feature>
<keyword evidence="1 3" id="KW-0597">Phosphoprotein</keyword>
<dbReference type="InterPro" id="IPR011006">
    <property type="entry name" value="CheY-like_superfamily"/>
</dbReference>
<dbReference type="InterPro" id="IPR058245">
    <property type="entry name" value="NreC/VraR/RcsB-like_REC"/>
</dbReference>
<keyword evidence="7" id="KW-1185">Reference proteome</keyword>
<dbReference type="GO" id="GO:0006355">
    <property type="term" value="P:regulation of DNA-templated transcription"/>
    <property type="evidence" value="ECO:0007669"/>
    <property type="project" value="InterPro"/>
</dbReference>
<protein>
    <submittedName>
        <fullName evidence="6">Response regulator transcription factor</fullName>
    </submittedName>
</protein>
<evidence type="ECO:0000313" key="6">
    <source>
        <dbReference type="EMBL" id="TCJ14995.1"/>
    </source>
</evidence>
<dbReference type="EMBL" id="SJZB01000032">
    <property type="protein sequence ID" value="TCJ14995.1"/>
    <property type="molecule type" value="Genomic_DNA"/>
</dbReference>
<dbReference type="PROSITE" id="PS50110">
    <property type="entry name" value="RESPONSE_REGULATORY"/>
    <property type="match status" value="1"/>
</dbReference>
<dbReference type="SMART" id="SM00421">
    <property type="entry name" value="HTH_LUXR"/>
    <property type="match status" value="1"/>
</dbReference>
<dbReference type="PANTHER" id="PTHR45566:SF1">
    <property type="entry name" value="HTH-TYPE TRANSCRIPTIONAL REGULATOR YHJB-RELATED"/>
    <property type="match status" value="1"/>
</dbReference>
<dbReference type="PROSITE" id="PS50043">
    <property type="entry name" value="HTH_LUXR_2"/>
    <property type="match status" value="1"/>
</dbReference>
<dbReference type="CDD" id="cd06170">
    <property type="entry name" value="LuxR_C_like"/>
    <property type="match status" value="1"/>
</dbReference>
<gene>
    <name evidence="6" type="ORF">EZJ19_08630</name>
</gene>
<dbReference type="Proteomes" id="UP000295443">
    <property type="component" value="Unassembled WGS sequence"/>
</dbReference>